<reference evidence="1" key="1">
    <citation type="journal article" date="2020" name="Nature">
        <title>Giant virus diversity and host interactions through global metagenomics.</title>
        <authorList>
            <person name="Schulz F."/>
            <person name="Roux S."/>
            <person name="Paez-Espino D."/>
            <person name="Jungbluth S."/>
            <person name="Walsh D.A."/>
            <person name="Denef V.J."/>
            <person name="McMahon K.D."/>
            <person name="Konstantinidis K.T."/>
            <person name="Eloe-Fadrosh E.A."/>
            <person name="Kyrpides N.C."/>
            <person name="Woyke T."/>
        </authorList>
    </citation>
    <scope>NUCLEOTIDE SEQUENCE</scope>
    <source>
        <strain evidence="1">GVMAG-M-3300020187-37</strain>
    </source>
</reference>
<evidence type="ECO:0000313" key="1">
    <source>
        <dbReference type="EMBL" id="QHS99771.1"/>
    </source>
</evidence>
<accession>A0A6C0C6P0</accession>
<name>A0A6C0C6P0_9ZZZZ</name>
<proteinExistence type="predicted"/>
<sequence length="81" mass="9856">MDTSFLQSDISDQEKHTKLLNLEQEYLDNIKKLNILIHEYEIKMVRCCEHEWIVEREPGQYGSRHTYCKKCRLDKNGRYLH</sequence>
<organism evidence="1">
    <name type="scientific">viral metagenome</name>
    <dbReference type="NCBI Taxonomy" id="1070528"/>
    <lineage>
        <taxon>unclassified sequences</taxon>
        <taxon>metagenomes</taxon>
        <taxon>organismal metagenomes</taxon>
    </lineage>
</organism>
<dbReference type="EMBL" id="MN739347">
    <property type="protein sequence ID" value="QHS99771.1"/>
    <property type="molecule type" value="Genomic_DNA"/>
</dbReference>
<protein>
    <submittedName>
        <fullName evidence="1">Uncharacterized protein</fullName>
    </submittedName>
</protein>
<dbReference type="AlphaFoldDB" id="A0A6C0C6P0"/>